<dbReference type="InterPro" id="IPR024516">
    <property type="entry name" value="Mce_C"/>
</dbReference>
<dbReference type="Pfam" id="PF02470">
    <property type="entry name" value="MlaD"/>
    <property type="match status" value="1"/>
</dbReference>
<comment type="caution">
    <text evidence="4">The sequence shown here is derived from an EMBL/GenBank/DDBJ whole genome shotgun (WGS) entry which is preliminary data.</text>
</comment>
<feature type="transmembrane region" description="Helical" evidence="1">
    <location>
        <begin position="12"/>
        <end position="33"/>
    </location>
</feature>
<proteinExistence type="predicted"/>
<dbReference type="PANTHER" id="PTHR33371">
    <property type="entry name" value="INTERMEMBRANE PHOSPHOLIPID TRANSPORT SYSTEM BINDING PROTEIN MLAD-RELATED"/>
    <property type="match status" value="1"/>
</dbReference>
<name>A0ABP6QJQ7_9ACTN</name>
<feature type="domain" description="Mammalian cell entry C-terminal" evidence="3">
    <location>
        <begin position="124"/>
        <end position="273"/>
    </location>
</feature>
<evidence type="ECO:0000313" key="4">
    <source>
        <dbReference type="EMBL" id="GAA3236143.1"/>
    </source>
</evidence>
<keyword evidence="1" id="KW-1133">Transmembrane helix</keyword>
<feature type="domain" description="Mce/MlaD" evidence="2">
    <location>
        <begin position="43"/>
        <end position="118"/>
    </location>
</feature>
<protein>
    <recommendedName>
        <fullName evidence="6">Phospholipid/cholesterol/gamma-HCH transport system substrate-binding protein</fullName>
    </recommendedName>
</protein>
<evidence type="ECO:0000259" key="2">
    <source>
        <dbReference type="Pfam" id="PF02470"/>
    </source>
</evidence>
<dbReference type="EMBL" id="BAAAUV010000029">
    <property type="protein sequence ID" value="GAA3236143.1"/>
    <property type="molecule type" value="Genomic_DNA"/>
</dbReference>
<evidence type="ECO:0008006" key="6">
    <source>
        <dbReference type="Google" id="ProtNLM"/>
    </source>
</evidence>
<evidence type="ECO:0000259" key="3">
    <source>
        <dbReference type="Pfam" id="PF11887"/>
    </source>
</evidence>
<dbReference type="RefSeq" id="WP_344837224.1">
    <property type="nucleotide sequence ID" value="NZ_BAAAUV010000029.1"/>
</dbReference>
<dbReference type="InterPro" id="IPR005693">
    <property type="entry name" value="Mce"/>
</dbReference>
<keyword evidence="1" id="KW-0812">Transmembrane</keyword>
<keyword evidence="1" id="KW-0472">Membrane</keyword>
<evidence type="ECO:0000313" key="5">
    <source>
        <dbReference type="Proteomes" id="UP001501237"/>
    </source>
</evidence>
<dbReference type="InterPro" id="IPR003399">
    <property type="entry name" value="Mce/MlaD"/>
</dbReference>
<dbReference type="Pfam" id="PF11887">
    <property type="entry name" value="Mce4_CUP1"/>
    <property type="match status" value="1"/>
</dbReference>
<gene>
    <name evidence="4" type="ORF">GCM10010468_70260</name>
</gene>
<evidence type="ECO:0000256" key="1">
    <source>
        <dbReference type="SAM" id="Phobius"/>
    </source>
</evidence>
<organism evidence="4 5">
    <name type="scientific">Actinocorallia longicatena</name>
    <dbReference type="NCBI Taxonomy" id="111803"/>
    <lineage>
        <taxon>Bacteria</taxon>
        <taxon>Bacillati</taxon>
        <taxon>Actinomycetota</taxon>
        <taxon>Actinomycetes</taxon>
        <taxon>Streptosporangiales</taxon>
        <taxon>Thermomonosporaceae</taxon>
        <taxon>Actinocorallia</taxon>
    </lineage>
</organism>
<dbReference type="NCBIfam" id="TIGR00996">
    <property type="entry name" value="Mtu_fam_mce"/>
    <property type="match status" value="1"/>
</dbReference>
<dbReference type="PANTHER" id="PTHR33371:SF4">
    <property type="entry name" value="INTERMEMBRANE PHOSPHOLIPID TRANSPORT SYSTEM BINDING PROTEIN MLAD"/>
    <property type="match status" value="1"/>
</dbReference>
<reference evidence="5" key="1">
    <citation type="journal article" date="2019" name="Int. J. Syst. Evol. Microbiol.">
        <title>The Global Catalogue of Microorganisms (GCM) 10K type strain sequencing project: providing services to taxonomists for standard genome sequencing and annotation.</title>
        <authorList>
            <consortium name="The Broad Institute Genomics Platform"/>
            <consortium name="The Broad Institute Genome Sequencing Center for Infectious Disease"/>
            <person name="Wu L."/>
            <person name="Ma J."/>
        </authorList>
    </citation>
    <scope>NUCLEOTIDE SEQUENCE [LARGE SCALE GENOMIC DNA]</scope>
    <source>
        <strain evidence="5">JCM 9377</strain>
    </source>
</reference>
<accession>A0ABP6QJQ7</accession>
<keyword evidence="5" id="KW-1185">Reference proteome</keyword>
<dbReference type="InterPro" id="IPR052336">
    <property type="entry name" value="MlaD_Phospholipid_Transporter"/>
</dbReference>
<dbReference type="Proteomes" id="UP001501237">
    <property type="component" value="Unassembled WGS sequence"/>
</dbReference>
<sequence>MRATSRTRLRRSTLIKLTVFVTVTTVLTTFISLQIQRFSFAGGYAVSATFDDVSGLRPGDQVKIAGAPVGRVDGIKVVAGRGRVDFTVNDGIKVPTDSQAVIRWRDSLGRRVVYLVPGSATTMIKSGTRLPTTRSAVNTDDLIEALAPLTRSLNVDQVNKLLVSLAQALEGNTGEVTGLIKNVDVLLTTVASRRKNIGLLLEDYATVTQMVASRDRQIGKAIDDLVSLGDAFSANRSLIDATLVELARLARTSDAVLGKNAAELGSVLDRLSVITGGVRRNVPTLSKILTDAGPKLEHIFATVDDGRFINVAVPCITLVAPPCPYPVKLPGPTVHGAGRIASPPSYQQLILGGEGP</sequence>